<protein>
    <submittedName>
        <fullName evidence="1">Uncharacterized protein</fullName>
    </submittedName>
</protein>
<reference evidence="1 2" key="1">
    <citation type="submission" date="2022-05" db="EMBL/GenBank/DDBJ databases">
        <title>Microbulbifer sp. nov., isolated from sponge.</title>
        <authorList>
            <person name="Gao L."/>
        </authorList>
    </citation>
    <scope>NUCLEOTIDE SEQUENCE [LARGE SCALE GENOMIC DNA]</scope>
    <source>
        <strain evidence="1 2">MI-G</strain>
    </source>
</reference>
<accession>A0ABY9EEW3</accession>
<dbReference type="EMBL" id="CP098023">
    <property type="protein sequence ID" value="WKD51025.1"/>
    <property type="molecule type" value="Genomic_DNA"/>
</dbReference>
<organism evidence="1 2">
    <name type="scientific">Microbulbifer spongiae</name>
    <dbReference type="NCBI Taxonomy" id="2944933"/>
    <lineage>
        <taxon>Bacteria</taxon>
        <taxon>Pseudomonadati</taxon>
        <taxon>Pseudomonadota</taxon>
        <taxon>Gammaproteobacteria</taxon>
        <taxon>Cellvibrionales</taxon>
        <taxon>Microbulbiferaceae</taxon>
        <taxon>Microbulbifer</taxon>
    </lineage>
</organism>
<proteinExistence type="predicted"/>
<gene>
    <name evidence="1" type="ORF">M8T91_06285</name>
</gene>
<evidence type="ECO:0000313" key="2">
    <source>
        <dbReference type="Proteomes" id="UP001321520"/>
    </source>
</evidence>
<dbReference type="Proteomes" id="UP001321520">
    <property type="component" value="Chromosome"/>
</dbReference>
<evidence type="ECO:0000313" key="1">
    <source>
        <dbReference type="EMBL" id="WKD51025.1"/>
    </source>
</evidence>
<dbReference type="RefSeq" id="WP_301417900.1">
    <property type="nucleotide sequence ID" value="NZ_CP098023.1"/>
</dbReference>
<name>A0ABY9EEW3_9GAMM</name>
<keyword evidence="2" id="KW-1185">Reference proteome</keyword>
<sequence length="132" mass="13689">MDYLAGLGDGLLLGFGDDIRGALNIGGVNTESGLYLAEEVTSYAAGVARVGYAATVKIGARLAPSGTAANVFRNNMKGRFRLGTFRSYRSLSYSQALSRYGSDAAVQAAAGRTNIYFNIYGAGILAGGVFGN</sequence>